<dbReference type="InterPro" id="IPR002197">
    <property type="entry name" value="HTH_Fis"/>
</dbReference>
<keyword evidence="3" id="KW-0805">Transcription regulation</keyword>
<protein>
    <submittedName>
        <fullName evidence="8">Propionate catabolism operon regulatory protein PrpR</fullName>
    </submittedName>
</protein>
<reference evidence="9" key="1">
    <citation type="submission" date="2017-02" db="EMBL/GenBank/DDBJ databases">
        <authorList>
            <person name="Varghese N."/>
            <person name="Submissions S."/>
        </authorList>
    </citation>
    <scope>NUCLEOTIDE SEQUENCE [LARGE SCALE GENOMIC DNA]</scope>
    <source>
        <strain evidence="9">DSM 16521</strain>
    </source>
</reference>
<dbReference type="CDD" id="cd00130">
    <property type="entry name" value="PAS"/>
    <property type="match status" value="1"/>
</dbReference>
<dbReference type="Gene3D" id="3.40.50.2300">
    <property type="match status" value="1"/>
</dbReference>
<dbReference type="InterPro" id="IPR002078">
    <property type="entry name" value="Sigma_54_int"/>
</dbReference>
<dbReference type="Pfam" id="PF00989">
    <property type="entry name" value="PAS"/>
    <property type="match status" value="1"/>
</dbReference>
<dbReference type="PROSITE" id="PS50045">
    <property type="entry name" value="SIGMA54_INTERACT_4"/>
    <property type="match status" value="1"/>
</dbReference>
<dbReference type="PROSITE" id="PS00676">
    <property type="entry name" value="SIGMA54_INTERACT_2"/>
    <property type="match status" value="1"/>
</dbReference>
<dbReference type="SUPFAM" id="SSF52540">
    <property type="entry name" value="P-loop containing nucleoside triphosphate hydrolases"/>
    <property type="match status" value="1"/>
</dbReference>
<dbReference type="InterPro" id="IPR035965">
    <property type="entry name" value="PAS-like_dom_sf"/>
</dbReference>
<keyword evidence="4" id="KW-0238">DNA-binding</keyword>
<dbReference type="InterPro" id="IPR003593">
    <property type="entry name" value="AAA+_ATPase"/>
</dbReference>
<dbReference type="Gene3D" id="3.40.50.300">
    <property type="entry name" value="P-loop containing nucleotide triphosphate hydrolases"/>
    <property type="match status" value="1"/>
</dbReference>
<evidence type="ECO:0000256" key="2">
    <source>
        <dbReference type="ARBA" id="ARBA00022840"/>
    </source>
</evidence>
<dbReference type="SUPFAM" id="SSF159800">
    <property type="entry name" value="PrpR receptor domain-like"/>
    <property type="match status" value="1"/>
</dbReference>
<dbReference type="InterPro" id="IPR025943">
    <property type="entry name" value="Sigma_54_int_dom_ATP-bd_2"/>
</dbReference>
<dbReference type="FunFam" id="3.40.50.300:FF:000006">
    <property type="entry name" value="DNA-binding transcriptional regulator NtrC"/>
    <property type="match status" value="1"/>
</dbReference>
<dbReference type="Pfam" id="PF00158">
    <property type="entry name" value="Sigma54_activat"/>
    <property type="match status" value="1"/>
</dbReference>
<dbReference type="InterPro" id="IPR058031">
    <property type="entry name" value="AAA_lid_NorR"/>
</dbReference>
<dbReference type="InterPro" id="IPR010524">
    <property type="entry name" value="Sig_transdc_resp-reg_PrpR_N"/>
</dbReference>
<evidence type="ECO:0000313" key="8">
    <source>
        <dbReference type="EMBL" id="SJZ74107.1"/>
    </source>
</evidence>
<dbReference type="CDD" id="cd00009">
    <property type="entry name" value="AAA"/>
    <property type="match status" value="1"/>
</dbReference>
<dbReference type="Gene3D" id="3.40.50.10660">
    <property type="entry name" value="PrpR receptor domain-like"/>
    <property type="match status" value="1"/>
</dbReference>
<dbReference type="GO" id="GO:0005524">
    <property type="term" value="F:ATP binding"/>
    <property type="evidence" value="ECO:0007669"/>
    <property type="project" value="UniProtKB-KW"/>
</dbReference>
<dbReference type="PANTHER" id="PTHR32071:SF57">
    <property type="entry name" value="C4-DICARBOXYLATE TRANSPORT TRANSCRIPTIONAL REGULATORY PROTEIN DCTD"/>
    <property type="match status" value="1"/>
</dbReference>
<sequence>MKPKIAVTSSYPELTTLFRRVSEEMATPAIVVEAVLEEAVQKLQEVLNQHKIEVIISRGGTAETLKKNFSIPVINADATDFDILQAFWKARKVSHHIGFFTYDHARLESDFLAGMEEIIGCPIRQFIYSNIKELQEQIIAAKKSGVEVVVGGGNTGVQLAQKAGMHGVLVYTSRRAVVRAFQRALEIIELRQKDLEQTQWLKTIIDHAFDGIVALNQEREITVFNPAAEKILGLPREKVLSRSADTLVSTLLPAPLLMDGTEETEKVLRLGDAQIVFNRVPIMVEGQNIGMVITFQDVTRVQRLEQRIRKELYNKGLISRFNFDDIVYCSSIMEKTIERAKQFGRTDSTVLIIGESGTGKELFAHSMHAISDRRKGPFVAINCAALPENLLESELFGYEEGAFTGARKGGKPGLFELAHGGTIFLDEIGKISLNLQARLLRVLQEKEVRRVGGDRIIPVDVRVISAANEDLNRAVQNGEFRSDLYFRLNVLNLKIPPLRERKEDIPVLINHFLNKFNRKFDKKVTSIPSYLKELMLSYSWPGNVRELENIIERYVILEQNNQASKELECYFKETFQQPDRSEVNCWQGDTITVREGTLEEMELEIIRKLDAKMNGNRTLLAQKLGISRTTLWKKLKEF</sequence>
<gene>
    <name evidence="8" type="ORF">SAMN02745885_00795</name>
</gene>
<evidence type="ECO:0000256" key="3">
    <source>
        <dbReference type="ARBA" id="ARBA00023015"/>
    </source>
</evidence>
<organism evidence="8 9">
    <name type="scientific">Carboxydocella sporoproducens DSM 16521</name>
    <dbReference type="NCBI Taxonomy" id="1121270"/>
    <lineage>
        <taxon>Bacteria</taxon>
        <taxon>Bacillati</taxon>
        <taxon>Bacillota</taxon>
        <taxon>Clostridia</taxon>
        <taxon>Eubacteriales</taxon>
        <taxon>Clostridiales Family XVI. Incertae Sedis</taxon>
        <taxon>Carboxydocella</taxon>
    </lineage>
</organism>
<proteinExistence type="predicted"/>
<dbReference type="InterPro" id="IPR000014">
    <property type="entry name" value="PAS"/>
</dbReference>
<keyword evidence="9" id="KW-1185">Reference proteome</keyword>
<dbReference type="Gene3D" id="3.30.450.20">
    <property type="entry name" value="PAS domain"/>
    <property type="match status" value="1"/>
</dbReference>
<dbReference type="Gene3D" id="1.10.10.60">
    <property type="entry name" value="Homeodomain-like"/>
    <property type="match status" value="1"/>
</dbReference>
<dbReference type="InterPro" id="IPR025944">
    <property type="entry name" value="Sigma_54_int_dom_CS"/>
</dbReference>
<dbReference type="GO" id="GO:0000156">
    <property type="term" value="F:phosphorelay response regulator activity"/>
    <property type="evidence" value="ECO:0007669"/>
    <property type="project" value="InterPro"/>
</dbReference>
<dbReference type="PANTHER" id="PTHR32071">
    <property type="entry name" value="TRANSCRIPTIONAL REGULATORY PROTEIN"/>
    <property type="match status" value="1"/>
</dbReference>
<keyword evidence="5" id="KW-0804">Transcription</keyword>
<dbReference type="SMART" id="SM00382">
    <property type="entry name" value="AAA"/>
    <property type="match status" value="1"/>
</dbReference>
<dbReference type="InterPro" id="IPR013767">
    <property type="entry name" value="PAS_fold"/>
</dbReference>
<dbReference type="EMBL" id="FUXM01000006">
    <property type="protein sequence ID" value="SJZ74107.1"/>
    <property type="molecule type" value="Genomic_DNA"/>
</dbReference>
<dbReference type="InterPro" id="IPR025662">
    <property type="entry name" value="Sigma_54_int_dom_ATP-bd_1"/>
</dbReference>
<keyword evidence="2" id="KW-0067">ATP-binding</keyword>
<dbReference type="Pfam" id="PF02954">
    <property type="entry name" value="HTH_8"/>
    <property type="match status" value="1"/>
</dbReference>
<evidence type="ECO:0000256" key="1">
    <source>
        <dbReference type="ARBA" id="ARBA00022741"/>
    </source>
</evidence>
<dbReference type="NCBIfam" id="TIGR00229">
    <property type="entry name" value="sensory_box"/>
    <property type="match status" value="1"/>
</dbReference>
<dbReference type="Proteomes" id="UP000189933">
    <property type="component" value="Unassembled WGS sequence"/>
</dbReference>
<evidence type="ECO:0000256" key="4">
    <source>
        <dbReference type="ARBA" id="ARBA00023125"/>
    </source>
</evidence>
<feature type="domain" description="Sigma-54 factor interaction" evidence="6">
    <location>
        <begin position="326"/>
        <end position="556"/>
    </location>
</feature>
<evidence type="ECO:0000313" key="9">
    <source>
        <dbReference type="Proteomes" id="UP000189933"/>
    </source>
</evidence>
<dbReference type="SMART" id="SM00091">
    <property type="entry name" value="PAS"/>
    <property type="match status" value="1"/>
</dbReference>
<dbReference type="SUPFAM" id="SSF46689">
    <property type="entry name" value="Homeodomain-like"/>
    <property type="match status" value="1"/>
</dbReference>
<feature type="domain" description="PAS" evidence="7">
    <location>
        <begin position="197"/>
        <end position="253"/>
    </location>
</feature>
<evidence type="ECO:0000256" key="5">
    <source>
        <dbReference type="ARBA" id="ARBA00023163"/>
    </source>
</evidence>
<keyword evidence="1" id="KW-0547">Nucleotide-binding</keyword>
<dbReference type="GO" id="GO:0006355">
    <property type="term" value="P:regulation of DNA-templated transcription"/>
    <property type="evidence" value="ECO:0007669"/>
    <property type="project" value="InterPro"/>
</dbReference>
<dbReference type="SUPFAM" id="SSF55785">
    <property type="entry name" value="PYP-like sensor domain (PAS domain)"/>
    <property type="match status" value="1"/>
</dbReference>
<dbReference type="PROSITE" id="PS00675">
    <property type="entry name" value="SIGMA54_INTERACT_1"/>
    <property type="match status" value="1"/>
</dbReference>
<dbReference type="PROSITE" id="PS50112">
    <property type="entry name" value="PAS"/>
    <property type="match status" value="1"/>
</dbReference>
<name>A0A1T4N4X3_9FIRM</name>
<dbReference type="InterPro" id="IPR009057">
    <property type="entry name" value="Homeodomain-like_sf"/>
</dbReference>
<dbReference type="Gene3D" id="1.10.8.60">
    <property type="match status" value="1"/>
</dbReference>
<evidence type="ECO:0000259" key="7">
    <source>
        <dbReference type="PROSITE" id="PS50112"/>
    </source>
</evidence>
<dbReference type="PROSITE" id="PS00688">
    <property type="entry name" value="SIGMA54_INTERACT_3"/>
    <property type="match status" value="1"/>
</dbReference>
<dbReference type="AlphaFoldDB" id="A0A1T4N4X3"/>
<dbReference type="OrthoDB" id="9803970at2"/>
<accession>A0A1T4N4X3</accession>
<evidence type="ECO:0000259" key="6">
    <source>
        <dbReference type="PROSITE" id="PS50045"/>
    </source>
</evidence>
<dbReference type="Pfam" id="PF25601">
    <property type="entry name" value="AAA_lid_14"/>
    <property type="match status" value="1"/>
</dbReference>
<dbReference type="GO" id="GO:0043565">
    <property type="term" value="F:sequence-specific DNA binding"/>
    <property type="evidence" value="ECO:0007669"/>
    <property type="project" value="InterPro"/>
</dbReference>
<dbReference type="Pfam" id="PF06506">
    <property type="entry name" value="PrpR_N"/>
    <property type="match status" value="1"/>
</dbReference>
<dbReference type="InterPro" id="IPR027417">
    <property type="entry name" value="P-loop_NTPase"/>
</dbReference>